<protein>
    <submittedName>
        <fullName evidence="1">Uncharacterized protein</fullName>
    </submittedName>
</protein>
<reference evidence="1 2" key="1">
    <citation type="submission" date="2016-10" db="EMBL/GenBank/DDBJ databases">
        <authorList>
            <person name="de Groot N.N."/>
        </authorList>
    </citation>
    <scope>NUCLEOTIDE SEQUENCE [LARGE SCALE GENOMIC DNA]</scope>
    <source>
        <strain evidence="1 2">DSM 44149</strain>
    </source>
</reference>
<dbReference type="OrthoDB" id="4761938at2"/>
<accession>A0A1G9ZQJ6</accession>
<name>A0A1G9ZQJ6_ALLAB</name>
<dbReference type="Proteomes" id="UP000183376">
    <property type="component" value="Chromosome I"/>
</dbReference>
<proteinExistence type="predicted"/>
<gene>
    <name evidence="1" type="ORF">SAMN04489726_5648</name>
</gene>
<organism evidence="1 2">
    <name type="scientific">Allokutzneria albata</name>
    <name type="common">Kibdelosporangium albatum</name>
    <dbReference type="NCBI Taxonomy" id="211114"/>
    <lineage>
        <taxon>Bacteria</taxon>
        <taxon>Bacillati</taxon>
        <taxon>Actinomycetota</taxon>
        <taxon>Actinomycetes</taxon>
        <taxon>Pseudonocardiales</taxon>
        <taxon>Pseudonocardiaceae</taxon>
        <taxon>Allokutzneria</taxon>
    </lineage>
</organism>
<dbReference type="RefSeq" id="WP_083383789.1">
    <property type="nucleotide sequence ID" value="NZ_JOEF01000009.1"/>
</dbReference>
<dbReference type="EMBL" id="LT629701">
    <property type="protein sequence ID" value="SDN23490.1"/>
    <property type="molecule type" value="Genomic_DNA"/>
</dbReference>
<sequence>MRVDVLREGIAELSASTGIPAGWSVETVTGLLELHQVGKRAGVTSVELKIESVVAAIDEQLASNATGSIRPSRPVLGSVRGELYRYNGRQRTAALSQSGTAKLVTVTFPAALAGEVRGALDRQVEVWGEVSRDVYDDIESIALSGLDIVEAPKTRVALDDVVGLFGAEWTDGLDSVERVRRQRGC</sequence>
<keyword evidence="2" id="KW-1185">Reference proteome</keyword>
<dbReference type="STRING" id="211114.SAMN04489726_5648"/>
<dbReference type="AlphaFoldDB" id="A0A1G9ZQJ6"/>
<evidence type="ECO:0000313" key="1">
    <source>
        <dbReference type="EMBL" id="SDN23490.1"/>
    </source>
</evidence>
<evidence type="ECO:0000313" key="2">
    <source>
        <dbReference type="Proteomes" id="UP000183376"/>
    </source>
</evidence>